<gene>
    <name evidence="1" type="ORF">FMOSSE_LOCUS15956</name>
</gene>
<proteinExistence type="predicted"/>
<sequence>NRVGIRNSKLQYYSVATACCNNTTLKPRIYDIATNHKLRKCCNIYDIATN</sequence>
<evidence type="ECO:0000313" key="2">
    <source>
        <dbReference type="Proteomes" id="UP000789375"/>
    </source>
</evidence>
<comment type="caution">
    <text evidence="1">The sequence shown here is derived from an EMBL/GenBank/DDBJ whole genome shotgun (WGS) entry which is preliminary data.</text>
</comment>
<feature type="non-terminal residue" evidence="1">
    <location>
        <position position="1"/>
    </location>
</feature>
<feature type="non-terminal residue" evidence="1">
    <location>
        <position position="50"/>
    </location>
</feature>
<dbReference type="EMBL" id="CAJVPP010019136">
    <property type="protein sequence ID" value="CAG8737231.1"/>
    <property type="molecule type" value="Genomic_DNA"/>
</dbReference>
<protein>
    <submittedName>
        <fullName evidence="1">13496_t:CDS:1</fullName>
    </submittedName>
</protein>
<dbReference type="Proteomes" id="UP000789375">
    <property type="component" value="Unassembled WGS sequence"/>
</dbReference>
<organism evidence="1 2">
    <name type="scientific">Funneliformis mosseae</name>
    <name type="common">Endomycorrhizal fungus</name>
    <name type="synonym">Glomus mosseae</name>
    <dbReference type="NCBI Taxonomy" id="27381"/>
    <lineage>
        <taxon>Eukaryota</taxon>
        <taxon>Fungi</taxon>
        <taxon>Fungi incertae sedis</taxon>
        <taxon>Mucoromycota</taxon>
        <taxon>Glomeromycotina</taxon>
        <taxon>Glomeromycetes</taxon>
        <taxon>Glomerales</taxon>
        <taxon>Glomeraceae</taxon>
        <taxon>Funneliformis</taxon>
    </lineage>
</organism>
<keyword evidence="2" id="KW-1185">Reference proteome</keyword>
<dbReference type="AlphaFoldDB" id="A0A9N9NJG0"/>
<reference evidence="1" key="1">
    <citation type="submission" date="2021-06" db="EMBL/GenBank/DDBJ databases">
        <authorList>
            <person name="Kallberg Y."/>
            <person name="Tangrot J."/>
            <person name="Rosling A."/>
        </authorList>
    </citation>
    <scope>NUCLEOTIDE SEQUENCE</scope>
    <source>
        <strain evidence="1">87-6 pot B 2015</strain>
    </source>
</reference>
<evidence type="ECO:0000313" key="1">
    <source>
        <dbReference type="EMBL" id="CAG8737231.1"/>
    </source>
</evidence>
<accession>A0A9N9NJG0</accession>
<name>A0A9N9NJG0_FUNMO</name>